<dbReference type="CDD" id="cd00082">
    <property type="entry name" value="HisKA"/>
    <property type="match status" value="1"/>
</dbReference>
<dbReference type="PANTHER" id="PTHR43065">
    <property type="entry name" value="SENSOR HISTIDINE KINASE"/>
    <property type="match status" value="1"/>
</dbReference>
<feature type="transmembrane region" description="Helical" evidence="5">
    <location>
        <begin position="134"/>
        <end position="149"/>
    </location>
</feature>
<dbReference type="STRING" id="474950.SAMN05421771_0195"/>
<evidence type="ECO:0000313" key="8">
    <source>
        <dbReference type="EMBL" id="SFR97934.1"/>
    </source>
</evidence>
<feature type="transmembrane region" description="Helical" evidence="5">
    <location>
        <begin position="217"/>
        <end position="239"/>
    </location>
</feature>
<keyword evidence="5" id="KW-0812">Transmembrane</keyword>
<dbReference type="OrthoDB" id="9761183at2"/>
<dbReference type="PANTHER" id="PTHR43065:SF49">
    <property type="entry name" value="HISTIDINE KINASE"/>
    <property type="match status" value="1"/>
</dbReference>
<evidence type="ECO:0000313" key="9">
    <source>
        <dbReference type="Proteomes" id="UP000199024"/>
    </source>
</evidence>
<dbReference type="InterPro" id="IPR036890">
    <property type="entry name" value="HATPase_C_sf"/>
</dbReference>
<dbReference type="InterPro" id="IPR000014">
    <property type="entry name" value="PAS"/>
</dbReference>
<evidence type="ECO:0000256" key="1">
    <source>
        <dbReference type="ARBA" id="ARBA00000085"/>
    </source>
</evidence>
<dbReference type="PROSITE" id="PS50110">
    <property type="entry name" value="RESPONSE_REGULATORY"/>
    <property type="match status" value="1"/>
</dbReference>
<dbReference type="PRINTS" id="PR00344">
    <property type="entry name" value="BCTRLSENSOR"/>
</dbReference>
<dbReference type="GO" id="GO:0000155">
    <property type="term" value="F:phosphorelay sensor kinase activity"/>
    <property type="evidence" value="ECO:0007669"/>
    <property type="project" value="InterPro"/>
</dbReference>
<evidence type="ECO:0000256" key="2">
    <source>
        <dbReference type="ARBA" id="ARBA00012438"/>
    </source>
</evidence>
<reference evidence="8 9" key="1">
    <citation type="submission" date="2016-10" db="EMBL/GenBank/DDBJ databases">
        <authorList>
            <person name="de Groot N.N."/>
        </authorList>
    </citation>
    <scope>NUCLEOTIDE SEQUENCE [LARGE SCALE GENOMIC DNA]</scope>
    <source>
        <strain evidence="8 9">DSM 21001</strain>
    </source>
</reference>
<evidence type="ECO:0000256" key="3">
    <source>
        <dbReference type="ARBA" id="ARBA00022553"/>
    </source>
</evidence>
<dbReference type="Gene3D" id="1.10.287.130">
    <property type="match status" value="1"/>
</dbReference>
<feature type="transmembrane region" description="Helical" evidence="5">
    <location>
        <begin position="185"/>
        <end position="205"/>
    </location>
</feature>
<dbReference type="EMBL" id="FOZL01000001">
    <property type="protein sequence ID" value="SFR97934.1"/>
    <property type="molecule type" value="Genomic_DNA"/>
</dbReference>
<feature type="transmembrane region" description="Helical" evidence="5">
    <location>
        <begin position="20"/>
        <end position="39"/>
    </location>
</feature>
<feature type="modified residue" description="4-aspartylphosphate" evidence="4">
    <location>
        <position position="712"/>
    </location>
</feature>
<keyword evidence="9" id="KW-1185">Reference proteome</keyword>
<dbReference type="Gene3D" id="3.30.450.20">
    <property type="entry name" value="PAS domain"/>
    <property type="match status" value="1"/>
</dbReference>
<proteinExistence type="predicted"/>
<dbReference type="SUPFAM" id="SSF47384">
    <property type="entry name" value="Homodimeric domain of signal transducing histidine kinase"/>
    <property type="match status" value="1"/>
</dbReference>
<dbReference type="SMART" id="SM00448">
    <property type="entry name" value="REC"/>
    <property type="match status" value="1"/>
</dbReference>
<dbReference type="InterPro" id="IPR011006">
    <property type="entry name" value="CheY-like_superfamily"/>
</dbReference>
<evidence type="ECO:0000256" key="5">
    <source>
        <dbReference type="SAM" id="Phobius"/>
    </source>
</evidence>
<dbReference type="SMART" id="SM00091">
    <property type="entry name" value="PAS"/>
    <property type="match status" value="1"/>
</dbReference>
<dbReference type="Gene3D" id="3.30.565.10">
    <property type="entry name" value="Histidine kinase-like ATPase, C-terminal domain"/>
    <property type="match status" value="1"/>
</dbReference>
<dbReference type="Pfam" id="PF02518">
    <property type="entry name" value="HATPase_c"/>
    <property type="match status" value="1"/>
</dbReference>
<dbReference type="InterPro" id="IPR005467">
    <property type="entry name" value="His_kinase_dom"/>
</dbReference>
<dbReference type="AlphaFoldDB" id="A0A1I6L3C5"/>
<evidence type="ECO:0000256" key="4">
    <source>
        <dbReference type="PROSITE-ProRule" id="PRU00169"/>
    </source>
</evidence>
<feature type="transmembrane region" description="Helical" evidence="5">
    <location>
        <begin position="111"/>
        <end position="128"/>
    </location>
</feature>
<evidence type="ECO:0000259" key="6">
    <source>
        <dbReference type="PROSITE" id="PS50109"/>
    </source>
</evidence>
<dbReference type="PROSITE" id="PS50109">
    <property type="entry name" value="HIS_KIN"/>
    <property type="match status" value="1"/>
</dbReference>
<dbReference type="Pfam" id="PF00512">
    <property type="entry name" value="HisKA"/>
    <property type="match status" value="1"/>
</dbReference>
<feature type="transmembrane region" description="Helical" evidence="5">
    <location>
        <begin position="51"/>
        <end position="71"/>
    </location>
</feature>
<dbReference type="InterPro" id="IPR003594">
    <property type="entry name" value="HATPase_dom"/>
</dbReference>
<accession>A0A1I6L3C5</accession>
<dbReference type="InterPro" id="IPR035965">
    <property type="entry name" value="PAS-like_dom_sf"/>
</dbReference>
<dbReference type="CDD" id="cd00130">
    <property type="entry name" value="PAS"/>
    <property type="match status" value="1"/>
</dbReference>
<keyword evidence="5" id="KW-0472">Membrane</keyword>
<dbReference type="EC" id="2.7.13.3" evidence="2"/>
<feature type="transmembrane region" description="Helical" evidence="5">
    <location>
        <begin position="77"/>
        <end position="99"/>
    </location>
</feature>
<dbReference type="Proteomes" id="UP000199024">
    <property type="component" value="Unassembled WGS sequence"/>
</dbReference>
<feature type="transmembrane region" description="Helical" evidence="5">
    <location>
        <begin position="161"/>
        <end position="179"/>
    </location>
</feature>
<dbReference type="SUPFAM" id="SSF52172">
    <property type="entry name" value="CheY-like"/>
    <property type="match status" value="1"/>
</dbReference>
<dbReference type="InterPro" id="IPR001789">
    <property type="entry name" value="Sig_transdc_resp-reg_receiver"/>
</dbReference>
<dbReference type="Pfam" id="PF00072">
    <property type="entry name" value="Response_reg"/>
    <property type="match status" value="1"/>
</dbReference>
<sequence length="781" mass="86035">MPASVDKVEKPLMGLGATTMQNALLNLTMLGFLFLLFATMWRGRKGRRLRLWSFAWLLLLLHGALALWQPAGHMVLVWMHILHLVLLVLAATVFLVSFLEGPVGRRLGTRIGLGVAVPWVTASVVVMLMPHATLVIVACVLAGQGLAVREARRIVGRARRMGILVVCGGMTVLMLISAHRHPARIPEMAIAEILLADAILLWTSVRRDGRVSRGRTPGAVAASAGLAVWAALFPAAIFFGELMPRLVLTPMFWNLPQFFVGFGMLMILHEDDTTRERELSETYRLLFDRHPLPMWVFHAETLKFLTVNDAAVAHYGYTREQFAAMTILDIRPKEDLGRLERELEMQSRALKHTAGWRHVLGDGRVIEVDIFSHSITFERQPARIVVAMDVTSRNAAEEKLRQAYKLESLGQLTGGVAHDFNNILAIILGNLELIEQRQMLDPQGEHLVRQALASVNRGAELTRRLLAYAMQQPLEPRNVAIPRLLEDAVRFMQSSLGPMIEVKVVCDPLLWNAQIDPGQLENSLLSLAVNARDAMGESGELRIQCRNLKLDDAVAGLLGEVSAGEYVVISMSDNGAGMPDEVILRATEPFFTTKPVGKGTGLGLSMVYGFLKQSGGHMQIESRLGVGTRVSMYLPRSEHGERRGVPRVASWPVDGLPGGEERILVVEDEHAIRAVLVHLLRSLGYGVLEAEDGPGALAHLERSEGVDLLLTDVVLPNGISGGALAADAKALRPEIKVLFSSGYTRNALIRDRRLEEGVHLLTKPFRLAELANTVRRVLDLG</sequence>
<dbReference type="Gene3D" id="3.40.50.2300">
    <property type="match status" value="1"/>
</dbReference>
<dbReference type="SMART" id="SM00387">
    <property type="entry name" value="HATPase_c"/>
    <property type="match status" value="1"/>
</dbReference>
<protein>
    <recommendedName>
        <fullName evidence="2">histidine kinase</fullName>
        <ecNumber evidence="2">2.7.13.3</ecNumber>
    </recommendedName>
</protein>
<dbReference type="InterPro" id="IPR003661">
    <property type="entry name" value="HisK_dim/P_dom"/>
</dbReference>
<dbReference type="RefSeq" id="WP_089835768.1">
    <property type="nucleotide sequence ID" value="NZ_FOZL01000001.1"/>
</dbReference>
<dbReference type="InterPro" id="IPR036097">
    <property type="entry name" value="HisK_dim/P_sf"/>
</dbReference>
<dbReference type="NCBIfam" id="TIGR00229">
    <property type="entry name" value="sensory_box"/>
    <property type="match status" value="1"/>
</dbReference>
<dbReference type="SUPFAM" id="SSF55785">
    <property type="entry name" value="PYP-like sensor domain (PAS domain)"/>
    <property type="match status" value="1"/>
</dbReference>
<keyword evidence="3 4" id="KW-0597">Phosphoprotein</keyword>
<dbReference type="InterPro" id="IPR004358">
    <property type="entry name" value="Sig_transdc_His_kin-like_C"/>
</dbReference>
<comment type="catalytic activity">
    <reaction evidence="1">
        <text>ATP + protein L-histidine = ADP + protein N-phospho-L-histidine.</text>
        <dbReference type="EC" id="2.7.13.3"/>
    </reaction>
</comment>
<dbReference type="SMART" id="SM00388">
    <property type="entry name" value="HisKA"/>
    <property type="match status" value="1"/>
</dbReference>
<evidence type="ECO:0000259" key="7">
    <source>
        <dbReference type="PROSITE" id="PS50110"/>
    </source>
</evidence>
<keyword evidence="5" id="KW-1133">Transmembrane helix</keyword>
<organism evidence="8 9">
    <name type="scientific">Granulicella pectinivorans</name>
    <dbReference type="NCBI Taxonomy" id="474950"/>
    <lineage>
        <taxon>Bacteria</taxon>
        <taxon>Pseudomonadati</taxon>
        <taxon>Acidobacteriota</taxon>
        <taxon>Terriglobia</taxon>
        <taxon>Terriglobales</taxon>
        <taxon>Acidobacteriaceae</taxon>
        <taxon>Granulicella</taxon>
    </lineage>
</organism>
<dbReference type="SUPFAM" id="SSF55874">
    <property type="entry name" value="ATPase domain of HSP90 chaperone/DNA topoisomerase II/histidine kinase"/>
    <property type="match status" value="1"/>
</dbReference>
<gene>
    <name evidence="8" type="ORF">SAMN05421771_0195</name>
</gene>
<feature type="domain" description="Response regulatory" evidence="7">
    <location>
        <begin position="662"/>
        <end position="778"/>
    </location>
</feature>
<feature type="domain" description="Histidine kinase" evidence="6">
    <location>
        <begin position="415"/>
        <end position="638"/>
    </location>
</feature>
<name>A0A1I6L3C5_9BACT</name>